<gene>
    <name evidence="2" type="ORF">SAMN05216418_2556</name>
</gene>
<accession>A0A1G6MLE2</accession>
<feature type="domain" description="YqaJ viral recombinase" evidence="1">
    <location>
        <begin position="62"/>
        <end position="185"/>
    </location>
</feature>
<reference evidence="2 3" key="1">
    <citation type="submission" date="2016-09" db="EMBL/GenBank/DDBJ databases">
        <authorList>
            <person name="Capua I."/>
            <person name="De Benedictis P."/>
            <person name="Joannis T."/>
            <person name="Lombin L.H."/>
            <person name="Cattoli G."/>
        </authorList>
    </citation>
    <scope>NUCLEOTIDE SEQUENCE [LARGE SCALE GENOMIC DNA]</scope>
    <source>
        <strain evidence="2 3">NIO-1002</strain>
    </source>
</reference>
<evidence type="ECO:0000259" key="1">
    <source>
        <dbReference type="Pfam" id="PF09588"/>
    </source>
</evidence>
<dbReference type="Pfam" id="PF09588">
    <property type="entry name" value="YqaJ"/>
    <property type="match status" value="1"/>
</dbReference>
<protein>
    <submittedName>
        <fullName evidence="2">YqaJ-like recombinase domain-containing protein</fullName>
    </submittedName>
</protein>
<dbReference type="InterPro" id="IPR011604">
    <property type="entry name" value="PDDEXK-like_dom_sf"/>
</dbReference>
<evidence type="ECO:0000313" key="2">
    <source>
        <dbReference type="EMBL" id="SDC56291.1"/>
    </source>
</evidence>
<sequence length="259" mass="29085">MRNNLGHPYFAHKTLDADAPGFRSDPRPGGVRVERMSPELVASRSADLDARIVADSRDRVAWIRARSRGITATDVATLTSHNAISRAADAKLMGSTFSGNAFTAHGRRREPEIAAWVAATHGIRPSSALYHAVVEKRHLATPDGVVVDGEGRIVLAEIKTTNKAWRSIPKTYMRQIWWQQHVLGAERTLVAWEQHDGFVPMHDEPRCQWVDRDEREIAKLVGLATSLIDELYRRTMEARRPAPARQQPTEMYRALALLD</sequence>
<name>A0A1G6MLE2_9MICO</name>
<dbReference type="InterPro" id="IPR011335">
    <property type="entry name" value="Restrct_endonuc-II-like"/>
</dbReference>
<dbReference type="AlphaFoldDB" id="A0A1G6MLE2"/>
<dbReference type="STRING" id="993073.AS029_11415"/>
<dbReference type="EMBL" id="FMYG01000005">
    <property type="protein sequence ID" value="SDC56291.1"/>
    <property type="molecule type" value="Genomic_DNA"/>
</dbReference>
<evidence type="ECO:0000313" key="3">
    <source>
        <dbReference type="Proteomes" id="UP000183203"/>
    </source>
</evidence>
<dbReference type="Gene3D" id="3.90.320.10">
    <property type="match status" value="1"/>
</dbReference>
<dbReference type="SUPFAM" id="SSF52980">
    <property type="entry name" value="Restriction endonuclease-like"/>
    <property type="match status" value="1"/>
</dbReference>
<dbReference type="Proteomes" id="UP000183203">
    <property type="component" value="Unassembled WGS sequence"/>
</dbReference>
<organism evidence="2 3">
    <name type="scientific">Microbacterium enclense</name>
    <dbReference type="NCBI Taxonomy" id="993073"/>
    <lineage>
        <taxon>Bacteria</taxon>
        <taxon>Bacillati</taxon>
        <taxon>Actinomycetota</taxon>
        <taxon>Actinomycetes</taxon>
        <taxon>Micrococcales</taxon>
        <taxon>Microbacteriaceae</taxon>
        <taxon>Microbacterium</taxon>
    </lineage>
</organism>
<dbReference type="InterPro" id="IPR019080">
    <property type="entry name" value="YqaJ_viral_recombinase"/>
</dbReference>
<proteinExistence type="predicted"/>